<sequence length="269" mass="28544">MTATRVAVCRLARVVGEPAANRAASLAAVERAARAGARVVVLPELAVSGYVFTDAAEARALSEPLDGPTVTAWAEAAARHDVVLVAGTNERAADGALRNSAVLLDASGLRAVYRKAHLWDREKLFFAPGDAPPPVVDTAVGRIAVMVCYDLEFPEWVRLPALAGAELLCAPVNWPAFPRPEGERPGEVVRVQANAMVNRLPIAVADREGPERGVDWVGGCVVVDADGWPVSRPAGPGLFLADLDLTTARDKALGPRNDVHADRRPELYA</sequence>
<proteinExistence type="inferred from homology"/>
<dbReference type="GO" id="GO:0016787">
    <property type="term" value="F:hydrolase activity"/>
    <property type="evidence" value="ECO:0007669"/>
    <property type="project" value="UniProtKB-KW"/>
</dbReference>
<comment type="caution">
    <text evidence="4">The sequence shown here is derived from an EMBL/GenBank/DDBJ whole genome shotgun (WGS) entry which is preliminary data.</text>
</comment>
<dbReference type="InterPro" id="IPR050345">
    <property type="entry name" value="Aliph_Amidase/BUP"/>
</dbReference>
<protein>
    <submittedName>
        <fullName evidence="4">Nitrilase-related carbon-nitrogen hydrolase</fullName>
    </submittedName>
</protein>
<dbReference type="Proteomes" id="UP001596174">
    <property type="component" value="Unassembled WGS sequence"/>
</dbReference>
<evidence type="ECO:0000313" key="4">
    <source>
        <dbReference type="EMBL" id="MFC5909763.1"/>
    </source>
</evidence>
<name>A0ABW1G5T4_9ACTN</name>
<gene>
    <name evidence="4" type="ORF">ACFP3V_21435</name>
</gene>
<dbReference type="InterPro" id="IPR003010">
    <property type="entry name" value="C-N_Hydrolase"/>
</dbReference>
<dbReference type="PANTHER" id="PTHR43674:SF2">
    <property type="entry name" value="BETA-UREIDOPROPIONASE"/>
    <property type="match status" value="1"/>
</dbReference>
<dbReference type="PROSITE" id="PS01227">
    <property type="entry name" value="UPF0012"/>
    <property type="match status" value="1"/>
</dbReference>
<dbReference type="Pfam" id="PF00795">
    <property type="entry name" value="CN_hydrolase"/>
    <property type="match status" value="1"/>
</dbReference>
<feature type="domain" description="CN hydrolase" evidence="3">
    <location>
        <begin position="4"/>
        <end position="245"/>
    </location>
</feature>
<dbReference type="Gene3D" id="3.60.110.10">
    <property type="entry name" value="Carbon-nitrogen hydrolase"/>
    <property type="match status" value="1"/>
</dbReference>
<keyword evidence="2 4" id="KW-0378">Hydrolase</keyword>
<dbReference type="PROSITE" id="PS50263">
    <property type="entry name" value="CN_HYDROLASE"/>
    <property type="match status" value="1"/>
</dbReference>
<dbReference type="RefSeq" id="WP_380585851.1">
    <property type="nucleotide sequence ID" value="NZ_JBHSQJ010000086.1"/>
</dbReference>
<comment type="similarity">
    <text evidence="1">Belongs to the carbon-nitrogen hydrolase superfamily. NIT1/NIT2 family.</text>
</comment>
<keyword evidence="5" id="KW-1185">Reference proteome</keyword>
<dbReference type="InterPro" id="IPR001110">
    <property type="entry name" value="UPF0012_CS"/>
</dbReference>
<dbReference type="InterPro" id="IPR036526">
    <property type="entry name" value="C-N_Hydrolase_sf"/>
</dbReference>
<organism evidence="4 5">
    <name type="scientific">Streptacidiphilus monticola</name>
    <dbReference type="NCBI Taxonomy" id="2161674"/>
    <lineage>
        <taxon>Bacteria</taxon>
        <taxon>Bacillati</taxon>
        <taxon>Actinomycetota</taxon>
        <taxon>Actinomycetes</taxon>
        <taxon>Kitasatosporales</taxon>
        <taxon>Streptomycetaceae</taxon>
        <taxon>Streptacidiphilus</taxon>
    </lineage>
</organism>
<reference evidence="5" key="1">
    <citation type="journal article" date="2019" name="Int. J. Syst. Evol. Microbiol.">
        <title>The Global Catalogue of Microorganisms (GCM) 10K type strain sequencing project: providing services to taxonomists for standard genome sequencing and annotation.</title>
        <authorList>
            <consortium name="The Broad Institute Genomics Platform"/>
            <consortium name="The Broad Institute Genome Sequencing Center for Infectious Disease"/>
            <person name="Wu L."/>
            <person name="Ma J."/>
        </authorList>
    </citation>
    <scope>NUCLEOTIDE SEQUENCE [LARGE SCALE GENOMIC DNA]</scope>
    <source>
        <strain evidence="5">JCM 4816</strain>
    </source>
</reference>
<dbReference type="PANTHER" id="PTHR43674">
    <property type="entry name" value="NITRILASE C965.09-RELATED"/>
    <property type="match status" value="1"/>
</dbReference>
<dbReference type="EMBL" id="JBHSQJ010000086">
    <property type="protein sequence ID" value="MFC5909763.1"/>
    <property type="molecule type" value="Genomic_DNA"/>
</dbReference>
<evidence type="ECO:0000256" key="1">
    <source>
        <dbReference type="ARBA" id="ARBA00010613"/>
    </source>
</evidence>
<dbReference type="SUPFAM" id="SSF56317">
    <property type="entry name" value="Carbon-nitrogen hydrolase"/>
    <property type="match status" value="1"/>
</dbReference>
<evidence type="ECO:0000256" key="2">
    <source>
        <dbReference type="ARBA" id="ARBA00022801"/>
    </source>
</evidence>
<evidence type="ECO:0000259" key="3">
    <source>
        <dbReference type="PROSITE" id="PS50263"/>
    </source>
</evidence>
<accession>A0ABW1G5T4</accession>
<evidence type="ECO:0000313" key="5">
    <source>
        <dbReference type="Proteomes" id="UP001596174"/>
    </source>
</evidence>